<evidence type="ECO:0000313" key="3">
    <source>
        <dbReference type="Proteomes" id="UP000185597"/>
    </source>
</evidence>
<gene>
    <name evidence="1" type="ORF">BWD41_23140</name>
    <name evidence="2" type="ORF">BZK42_23405</name>
</gene>
<dbReference type="Proteomes" id="UP000192573">
    <property type="component" value="Unassembled WGS sequence"/>
</dbReference>
<evidence type="ECO:0000313" key="1">
    <source>
        <dbReference type="EMBL" id="OLY66946.1"/>
    </source>
</evidence>
<name>A0A1R0FQJ4_CITBR</name>
<dbReference type="Proteomes" id="UP000185597">
    <property type="component" value="Unassembled WGS sequence"/>
</dbReference>
<dbReference type="AlphaFoldDB" id="A0A1R0FQJ4"/>
<dbReference type="EMBL" id="MTCP01000016">
    <property type="protein sequence ID" value="OLY66946.1"/>
    <property type="molecule type" value="Genomic_DNA"/>
</dbReference>
<proteinExistence type="predicted"/>
<reference evidence="2 4" key="2">
    <citation type="submission" date="2017-03" db="EMBL/GenBank/DDBJ databases">
        <authorList>
            <person name="Afonso C.L."/>
            <person name="Miller P.J."/>
            <person name="Scott M.A."/>
            <person name="Spackman E."/>
            <person name="Goraichik I."/>
            <person name="Dimitrov K.M."/>
            <person name="Suarez D.L."/>
            <person name="Swayne D.E."/>
        </authorList>
    </citation>
    <scope>NUCLEOTIDE SEQUENCE [LARGE SCALE GENOMIC DNA]</scope>
    <source>
        <strain evidence="2 4">ATCC 51113</strain>
    </source>
</reference>
<sequence length="63" mass="7313">MFNLDHESPSLRHEQIALEEYTVTVNYGCVNIWMAKILRLLNLWCVGCVFPPRSLTSVSSWDE</sequence>
<protein>
    <submittedName>
        <fullName evidence="2">Uncharacterized protein</fullName>
    </submittedName>
</protein>
<organism evidence="2 4">
    <name type="scientific">Citrobacter braakii</name>
    <dbReference type="NCBI Taxonomy" id="57706"/>
    <lineage>
        <taxon>Bacteria</taxon>
        <taxon>Pseudomonadati</taxon>
        <taxon>Pseudomonadota</taxon>
        <taxon>Gammaproteobacteria</taxon>
        <taxon>Enterobacterales</taxon>
        <taxon>Enterobacteriaceae</taxon>
        <taxon>Citrobacter</taxon>
        <taxon>Citrobacter freundii complex</taxon>
    </lineage>
</organism>
<accession>A0A1R0FQJ4</accession>
<dbReference type="EMBL" id="NAEW01000018">
    <property type="protein sequence ID" value="OQM39711.1"/>
    <property type="molecule type" value="Genomic_DNA"/>
</dbReference>
<evidence type="ECO:0000313" key="2">
    <source>
        <dbReference type="EMBL" id="OQM39711.1"/>
    </source>
</evidence>
<evidence type="ECO:0000313" key="4">
    <source>
        <dbReference type="Proteomes" id="UP000192573"/>
    </source>
</evidence>
<comment type="caution">
    <text evidence="2">The sequence shown here is derived from an EMBL/GenBank/DDBJ whole genome shotgun (WGS) entry which is preliminary data.</text>
</comment>
<reference evidence="1 3" key="1">
    <citation type="submission" date="2017-01" db="EMBL/GenBank/DDBJ databases">
        <title>First report of the plasmid-mediated mcr-1 gene in Citrobacter freudii.</title>
        <authorList>
            <person name="Liu J."/>
            <person name="Yang Y."/>
            <person name="Li Y."/>
            <person name="Liu D."/>
            <person name="Tuo H."/>
            <person name="Davis M."/>
            <person name="Zhang A."/>
        </authorList>
    </citation>
    <scope>NUCLEOTIDE SEQUENCE [LARGE SCALE GENOMIC DNA]</scope>
    <source>
        <strain evidence="1 3">SCC4</strain>
    </source>
</reference>